<sequence length="262" mass="29571">MGGSCLNLRRFCSMTMGSEQPGLGEYWPKVLNALRKVAPVYDKLNRVISFNSDMALRAEAVEGRIAEDELILDAGAGNGVFSEILLKQQPHVHDVVMLDMLVDMLSSAVEKVPREKTHAVIAVFEKMPFREKVFDDVLMGFSLRDARDMMATLSEVRRVIKPEGKMVVVDLGKPDNRLRTLAIGLYWRFVAPIMAFVRLGLVGLTVYSIYKTYERLPTNNEMRRLLRRFFKHVELHERVMGGALIVLSKDAADRGSGERAGR</sequence>
<dbReference type="GO" id="GO:0032259">
    <property type="term" value="P:methylation"/>
    <property type="evidence" value="ECO:0007669"/>
    <property type="project" value="UniProtKB-KW"/>
</dbReference>
<keyword evidence="2" id="KW-0489">Methyltransferase</keyword>
<dbReference type="Pfam" id="PF01209">
    <property type="entry name" value="Ubie_methyltran"/>
    <property type="match status" value="1"/>
</dbReference>
<dbReference type="AlphaFoldDB" id="A0A7C5LEJ5"/>
<dbReference type="SUPFAM" id="SSF53335">
    <property type="entry name" value="S-adenosyl-L-methionine-dependent methyltransferases"/>
    <property type="match status" value="1"/>
</dbReference>
<keyword evidence="1" id="KW-1133">Transmembrane helix</keyword>
<keyword evidence="1" id="KW-0472">Membrane</keyword>
<dbReference type="InterPro" id="IPR029063">
    <property type="entry name" value="SAM-dependent_MTases_sf"/>
</dbReference>
<dbReference type="EMBL" id="DRWN01000009">
    <property type="protein sequence ID" value="HHK67643.1"/>
    <property type="molecule type" value="Genomic_DNA"/>
</dbReference>
<evidence type="ECO:0000313" key="2">
    <source>
        <dbReference type="EMBL" id="HHK67643.1"/>
    </source>
</evidence>
<gene>
    <name evidence="2" type="ORF">ENM11_00605</name>
</gene>
<dbReference type="GO" id="GO:0008168">
    <property type="term" value="F:methyltransferase activity"/>
    <property type="evidence" value="ECO:0007669"/>
    <property type="project" value="UniProtKB-KW"/>
</dbReference>
<name>A0A7C5LEJ5_CALS0</name>
<protein>
    <submittedName>
        <fullName evidence="2">Methyltransferase domain-containing protein</fullName>
    </submittedName>
</protein>
<dbReference type="CDD" id="cd02440">
    <property type="entry name" value="AdoMet_MTases"/>
    <property type="match status" value="1"/>
</dbReference>
<proteinExistence type="predicted"/>
<keyword evidence="1" id="KW-0812">Transmembrane</keyword>
<dbReference type="Gene3D" id="3.40.50.150">
    <property type="entry name" value="Vaccinia Virus protein VP39"/>
    <property type="match status" value="1"/>
</dbReference>
<keyword evidence="2" id="KW-0808">Transferase</keyword>
<feature type="transmembrane region" description="Helical" evidence="1">
    <location>
        <begin position="185"/>
        <end position="210"/>
    </location>
</feature>
<organism evidence="2">
    <name type="scientific">Caldiarchaeum subterraneum</name>
    <dbReference type="NCBI Taxonomy" id="311458"/>
    <lineage>
        <taxon>Archaea</taxon>
        <taxon>Nitrososphaerota</taxon>
        <taxon>Candidatus Caldarchaeales</taxon>
        <taxon>Candidatus Caldarchaeaceae</taxon>
        <taxon>Candidatus Caldarchaeum</taxon>
    </lineage>
</organism>
<reference evidence="2" key="1">
    <citation type="journal article" date="2020" name="mSystems">
        <title>Genome- and Community-Level Interaction Insights into Carbon Utilization and Element Cycling Functions of Hydrothermarchaeota in Hydrothermal Sediment.</title>
        <authorList>
            <person name="Zhou Z."/>
            <person name="Liu Y."/>
            <person name="Xu W."/>
            <person name="Pan J."/>
            <person name="Luo Z.H."/>
            <person name="Li M."/>
        </authorList>
    </citation>
    <scope>NUCLEOTIDE SEQUENCE [LARGE SCALE GENOMIC DNA]</scope>
    <source>
        <strain evidence="2">SpSt-1056</strain>
    </source>
</reference>
<comment type="caution">
    <text evidence="2">The sequence shown here is derived from an EMBL/GenBank/DDBJ whole genome shotgun (WGS) entry which is preliminary data.</text>
</comment>
<accession>A0A7C5LEJ5</accession>
<evidence type="ECO:0000256" key="1">
    <source>
        <dbReference type="SAM" id="Phobius"/>
    </source>
</evidence>